<keyword evidence="6 7" id="KW-0472">Membrane</keyword>
<keyword evidence="4 7" id="KW-0812">Transmembrane</keyword>
<comment type="caution">
    <text evidence="8">The sequence shown here is derived from an EMBL/GenBank/DDBJ whole genome shotgun (WGS) entry which is preliminary data.</text>
</comment>
<name>A0A2T6KM94_9RHOB</name>
<keyword evidence="5 7" id="KW-1133">Transmembrane helix</keyword>
<dbReference type="InterPro" id="IPR003317">
    <property type="entry name" value="Cyt-d_oxidase_su2"/>
</dbReference>
<dbReference type="Proteomes" id="UP000244523">
    <property type="component" value="Unassembled WGS sequence"/>
</dbReference>
<evidence type="ECO:0000256" key="7">
    <source>
        <dbReference type="SAM" id="Phobius"/>
    </source>
</evidence>
<evidence type="ECO:0000256" key="2">
    <source>
        <dbReference type="ARBA" id="ARBA00007543"/>
    </source>
</evidence>
<accession>A0A2T6KM94</accession>
<dbReference type="GO" id="GO:0070069">
    <property type="term" value="C:cytochrome complex"/>
    <property type="evidence" value="ECO:0007669"/>
    <property type="project" value="TreeGrafter"/>
</dbReference>
<evidence type="ECO:0000256" key="6">
    <source>
        <dbReference type="ARBA" id="ARBA00023136"/>
    </source>
</evidence>
<sequence length="62" mass="6927">MPITLMLLALVFRGVSFEYRWRTKRWKPVWDTAFFGGSFVAALCHGIALGALVQGIEVDGRA</sequence>
<keyword evidence="3" id="KW-1003">Cell membrane</keyword>
<dbReference type="GO" id="GO:0009055">
    <property type="term" value="F:electron transfer activity"/>
    <property type="evidence" value="ECO:0007669"/>
    <property type="project" value="TreeGrafter"/>
</dbReference>
<proteinExistence type="inferred from homology"/>
<dbReference type="Pfam" id="PF02322">
    <property type="entry name" value="Cyt_bd_oxida_II"/>
    <property type="match status" value="1"/>
</dbReference>
<protein>
    <submittedName>
        <fullName evidence="8">Bd-type cytochrome oxidase subunit II</fullName>
    </submittedName>
</protein>
<evidence type="ECO:0000256" key="3">
    <source>
        <dbReference type="ARBA" id="ARBA00022475"/>
    </source>
</evidence>
<evidence type="ECO:0000313" key="8">
    <source>
        <dbReference type="EMBL" id="PUB17339.1"/>
    </source>
</evidence>
<evidence type="ECO:0000256" key="4">
    <source>
        <dbReference type="ARBA" id="ARBA00022692"/>
    </source>
</evidence>
<evidence type="ECO:0000313" key="9">
    <source>
        <dbReference type="Proteomes" id="UP000244523"/>
    </source>
</evidence>
<dbReference type="PANTHER" id="PTHR43141">
    <property type="entry name" value="CYTOCHROME BD2 SUBUNIT II"/>
    <property type="match status" value="1"/>
</dbReference>
<feature type="transmembrane region" description="Helical" evidence="7">
    <location>
        <begin position="33"/>
        <end position="53"/>
    </location>
</feature>
<dbReference type="GO" id="GO:0005886">
    <property type="term" value="C:plasma membrane"/>
    <property type="evidence" value="ECO:0007669"/>
    <property type="project" value="UniProtKB-SubCell"/>
</dbReference>
<comment type="subcellular location">
    <subcellularLocation>
        <location evidence="1">Cell membrane</location>
        <topology evidence="1">Multi-pass membrane protein</topology>
    </subcellularLocation>
</comment>
<evidence type="ECO:0000256" key="5">
    <source>
        <dbReference type="ARBA" id="ARBA00022989"/>
    </source>
</evidence>
<dbReference type="GO" id="GO:0019646">
    <property type="term" value="P:aerobic electron transport chain"/>
    <property type="evidence" value="ECO:0007669"/>
    <property type="project" value="TreeGrafter"/>
</dbReference>
<dbReference type="PANTHER" id="PTHR43141:SF4">
    <property type="entry name" value="CYTOCHROME BD2 SUBUNIT II"/>
    <property type="match status" value="1"/>
</dbReference>
<evidence type="ECO:0000256" key="1">
    <source>
        <dbReference type="ARBA" id="ARBA00004651"/>
    </source>
</evidence>
<keyword evidence="9" id="KW-1185">Reference proteome</keyword>
<comment type="similarity">
    <text evidence="2">Belongs to the cytochrome ubiquinol oxidase subunit 2 family.</text>
</comment>
<dbReference type="AlphaFoldDB" id="A0A2T6KM94"/>
<dbReference type="GO" id="GO:0016682">
    <property type="term" value="F:oxidoreductase activity, acting on diphenols and related substances as donors, oxygen as acceptor"/>
    <property type="evidence" value="ECO:0007669"/>
    <property type="project" value="TreeGrafter"/>
</dbReference>
<organism evidence="8 9">
    <name type="scientific">Yoonia sediminilitoris</name>
    <dbReference type="NCBI Taxonomy" id="1286148"/>
    <lineage>
        <taxon>Bacteria</taxon>
        <taxon>Pseudomonadati</taxon>
        <taxon>Pseudomonadota</taxon>
        <taxon>Alphaproteobacteria</taxon>
        <taxon>Rhodobacterales</taxon>
        <taxon>Paracoccaceae</taxon>
        <taxon>Yoonia</taxon>
    </lineage>
</organism>
<dbReference type="EMBL" id="QBUD01000002">
    <property type="protein sequence ID" value="PUB17339.1"/>
    <property type="molecule type" value="Genomic_DNA"/>
</dbReference>
<gene>
    <name evidence="8" type="ORF">C8N45_102351</name>
</gene>
<reference evidence="8 9" key="1">
    <citation type="submission" date="2018-04" db="EMBL/GenBank/DDBJ databases">
        <title>Genomic Encyclopedia of Archaeal and Bacterial Type Strains, Phase II (KMG-II): from individual species to whole genera.</title>
        <authorList>
            <person name="Goeker M."/>
        </authorList>
    </citation>
    <scope>NUCLEOTIDE SEQUENCE [LARGE SCALE GENOMIC DNA]</scope>
    <source>
        <strain evidence="8 9">DSM 29955</strain>
    </source>
</reference>